<protein>
    <submittedName>
        <fullName evidence="2">Uncharacterized protein</fullName>
    </submittedName>
</protein>
<feature type="transmembrane region" description="Helical" evidence="1">
    <location>
        <begin position="57"/>
        <end position="75"/>
    </location>
</feature>
<keyword evidence="1" id="KW-0812">Transmembrane</keyword>
<name>A0AAD5R5X3_PARTN</name>
<dbReference type="AlphaFoldDB" id="A0AAD5R5X3"/>
<keyword evidence="1" id="KW-0472">Membrane</keyword>
<organism evidence="2 3">
    <name type="scientific">Parelaphostrongylus tenuis</name>
    <name type="common">Meningeal worm</name>
    <dbReference type="NCBI Taxonomy" id="148309"/>
    <lineage>
        <taxon>Eukaryota</taxon>
        <taxon>Metazoa</taxon>
        <taxon>Ecdysozoa</taxon>
        <taxon>Nematoda</taxon>
        <taxon>Chromadorea</taxon>
        <taxon>Rhabditida</taxon>
        <taxon>Rhabditina</taxon>
        <taxon>Rhabditomorpha</taxon>
        <taxon>Strongyloidea</taxon>
        <taxon>Metastrongylidae</taxon>
        <taxon>Parelaphostrongylus</taxon>
    </lineage>
</organism>
<dbReference type="Proteomes" id="UP001196413">
    <property type="component" value="Unassembled WGS sequence"/>
</dbReference>
<evidence type="ECO:0000256" key="1">
    <source>
        <dbReference type="SAM" id="Phobius"/>
    </source>
</evidence>
<reference evidence="2" key="1">
    <citation type="submission" date="2021-06" db="EMBL/GenBank/DDBJ databases">
        <title>Parelaphostrongylus tenuis whole genome reference sequence.</title>
        <authorList>
            <person name="Garwood T.J."/>
            <person name="Larsen P.A."/>
            <person name="Fountain-Jones N.M."/>
            <person name="Garbe J.R."/>
            <person name="Macchietto M.G."/>
            <person name="Kania S.A."/>
            <person name="Gerhold R.W."/>
            <person name="Richards J.E."/>
            <person name="Wolf T.M."/>
        </authorList>
    </citation>
    <scope>NUCLEOTIDE SEQUENCE</scope>
    <source>
        <strain evidence="2">MNPRO001-30</strain>
        <tissue evidence="2">Meninges</tissue>
    </source>
</reference>
<proteinExistence type="predicted"/>
<accession>A0AAD5R5X3</accession>
<evidence type="ECO:0000313" key="2">
    <source>
        <dbReference type="EMBL" id="KAJ1370270.1"/>
    </source>
</evidence>
<evidence type="ECO:0000313" key="3">
    <source>
        <dbReference type="Proteomes" id="UP001196413"/>
    </source>
</evidence>
<dbReference type="EMBL" id="JAHQIW010006761">
    <property type="protein sequence ID" value="KAJ1370270.1"/>
    <property type="molecule type" value="Genomic_DNA"/>
</dbReference>
<keyword evidence="1" id="KW-1133">Transmembrane helix</keyword>
<keyword evidence="3" id="KW-1185">Reference proteome</keyword>
<comment type="caution">
    <text evidence="2">The sequence shown here is derived from an EMBL/GenBank/DDBJ whole genome shotgun (WGS) entry which is preliminary data.</text>
</comment>
<sequence>MDSSWLYKKPQNQQCNKYREPIIRKNDVQRIEIMGIMQIRRNFLRTFWTLYSSVPSYYIIYSSLTTLLSILNYLLKLRTQKTFVFLCQNLGHHPPRCVIKSTAINIHSLQKRVSSLALSDASLQLSRHKRSLAISLQDHHGSLVITDKSRRSSTVARTRCGSPLSFHSRRNFFCGAPLK</sequence>
<gene>
    <name evidence="2" type="ORF">KIN20_031963</name>
</gene>